<feature type="chain" id="PRO_5044541055" description="Immunity protein SdpI" evidence="3">
    <location>
        <begin position="20"/>
        <end position="211"/>
    </location>
</feature>
<organism evidence="8 11">
    <name type="scientific">Bacillus mycoides</name>
    <dbReference type="NCBI Taxonomy" id="1405"/>
    <lineage>
        <taxon>Bacteria</taxon>
        <taxon>Bacillati</taxon>
        <taxon>Bacillota</taxon>
        <taxon>Bacilli</taxon>
        <taxon>Bacillales</taxon>
        <taxon>Bacillaceae</taxon>
        <taxon>Bacillus</taxon>
        <taxon>Bacillus cereus group</taxon>
    </lineage>
</organism>
<evidence type="ECO:0000313" key="11">
    <source>
        <dbReference type="Proteomes" id="UP000437562"/>
    </source>
</evidence>
<accession>A0A653S1G4</accession>
<evidence type="ECO:0000313" key="7">
    <source>
        <dbReference type="EMBL" id="REF33375.1"/>
    </source>
</evidence>
<sequence length="211" mass="23609">MKKHLFAIILILITCIAWAFAWPHLPDTIATHWSGGKVDGYSSKLYGMISMVGIMIALYVFLNVIPKIDPRKANYEKFSKAFMMMNNGILLLLFVGNIDIITSGLGYNLFINRMPELLVGILFIVIGNYLPQCKPNYFVGIKTPWTLSNEEVWRKTHRFSGKVFVALGIIMILSVFAPVAWKSFVMAGIIIGAVGLTMGYSYVAYKKEIGA</sequence>
<dbReference type="EMBL" id="CABWMC010000003">
    <property type="protein sequence ID" value="VXB60558.1"/>
    <property type="molecule type" value="Genomic_DNA"/>
</dbReference>
<name>A0A0B5S1E9_BACMY</name>
<feature type="transmembrane region" description="Helical" evidence="2">
    <location>
        <begin position="113"/>
        <end position="130"/>
    </location>
</feature>
<feature type="transmembrane region" description="Helical" evidence="2">
    <location>
        <begin position="86"/>
        <end position="107"/>
    </location>
</feature>
<accession>A0A0A0WKH5</accession>
<protein>
    <recommendedName>
        <fullName evidence="1">Immunity protein SdpI</fullName>
    </recommendedName>
</protein>
<dbReference type="PIRSF" id="PIRSF038959">
    <property type="entry name" value="SdpI"/>
    <property type="match status" value="1"/>
</dbReference>
<dbReference type="AlphaFoldDB" id="A0A0B5S1E9"/>
<proteinExistence type="predicted"/>
<feature type="signal peptide" evidence="3">
    <location>
        <begin position="1"/>
        <end position="19"/>
    </location>
</feature>
<dbReference type="Proteomes" id="UP000256530">
    <property type="component" value="Unassembled WGS sequence"/>
</dbReference>
<keyword evidence="2" id="KW-1133">Transmembrane helix</keyword>
<evidence type="ECO:0000313" key="10">
    <source>
        <dbReference type="Proteomes" id="UP000256530"/>
    </source>
</evidence>
<dbReference type="EMBL" id="QTTY01000013">
    <property type="protein sequence ID" value="REF33375.1"/>
    <property type="molecule type" value="Genomic_DNA"/>
</dbReference>
<comment type="function">
    <text evidence="1">Immunity protein that provides protection for the cell against the toxic effects of SDP, its own SdpC-derived killing factor, and that functions as a receptor/signal transduction protein as well. Once SDP accumulates in the extracellular milieu, SdpI binds to SDP, causing sequestration of SdpR at the bacterial membrane.</text>
</comment>
<dbReference type="Proteomes" id="UP000236165">
    <property type="component" value="Unassembled WGS sequence"/>
</dbReference>
<evidence type="ECO:0000256" key="1">
    <source>
        <dbReference type="PIRNR" id="PIRNR038959"/>
    </source>
</evidence>
<reference evidence="6 12" key="4">
    <citation type="submission" date="2020-12" db="EMBL/GenBank/DDBJ databases">
        <title>FDA dAtabase for Regulatory Grade micrObial Sequences (FDA-ARGOS): Supporting development and validation of Infectious Disease Dx tests.</title>
        <authorList>
            <person name="Nelson B."/>
            <person name="Plummer A."/>
            <person name="Tallon L."/>
            <person name="Sadzewicz L."/>
            <person name="Zhao X."/>
            <person name="Boylan J."/>
            <person name="Ott S."/>
            <person name="Bowen H."/>
            <person name="Vavikolanu K."/>
            <person name="Mehta A."/>
            <person name="Aluvathingal J."/>
            <person name="Nadendla S."/>
            <person name="Myers T."/>
            <person name="Yan Y."/>
            <person name="Sichtig H."/>
        </authorList>
    </citation>
    <scope>NUCLEOTIDE SEQUENCE [LARGE SCALE GENOMIC DNA]</scope>
    <source>
        <strain evidence="6 12">FDAARGOS_924</strain>
    </source>
</reference>
<evidence type="ECO:0000256" key="2">
    <source>
        <dbReference type="SAM" id="Phobius"/>
    </source>
</evidence>
<evidence type="ECO:0000313" key="6">
    <source>
        <dbReference type="EMBL" id="QQA15473.1"/>
    </source>
</evidence>
<dbReference type="EMBL" id="MKZQ01000019">
    <property type="protein sequence ID" value="PJN71861.1"/>
    <property type="molecule type" value="Genomic_DNA"/>
</dbReference>
<dbReference type="GO" id="GO:0009636">
    <property type="term" value="P:response to toxic substance"/>
    <property type="evidence" value="ECO:0007669"/>
    <property type="project" value="TreeGrafter"/>
</dbReference>
<evidence type="ECO:0000313" key="8">
    <source>
        <dbReference type="EMBL" id="VXB60558.1"/>
    </source>
</evidence>
<evidence type="ECO:0000313" key="9">
    <source>
        <dbReference type="Proteomes" id="UP000236165"/>
    </source>
</evidence>
<dbReference type="InterPro" id="IPR025962">
    <property type="entry name" value="SdpI/YhfL"/>
</dbReference>
<accession>A0A0B5S1E9</accession>
<evidence type="ECO:0000313" key="12">
    <source>
        <dbReference type="Proteomes" id="UP000596196"/>
    </source>
</evidence>
<dbReference type="InterPro" id="IPR026272">
    <property type="entry name" value="SdpI"/>
</dbReference>
<dbReference type="PANTHER" id="PTHR37810">
    <property type="entry name" value="IMMUNITY PROTEIN SDPI"/>
    <property type="match status" value="1"/>
</dbReference>
<dbReference type="KEGG" id="bmyo:BG05_1190"/>
<dbReference type="Proteomes" id="UP000437562">
    <property type="component" value="Unassembled WGS sequence"/>
</dbReference>
<feature type="domain" description="DUF1648" evidence="4">
    <location>
        <begin position="9"/>
        <end position="56"/>
    </location>
</feature>
<feature type="transmembrane region" description="Helical" evidence="2">
    <location>
        <begin position="163"/>
        <end position="181"/>
    </location>
</feature>
<evidence type="ECO:0000259" key="4">
    <source>
        <dbReference type="Pfam" id="PF07853"/>
    </source>
</evidence>
<dbReference type="Pfam" id="PF07853">
    <property type="entry name" value="DUF1648"/>
    <property type="match status" value="1"/>
</dbReference>
<dbReference type="RefSeq" id="WP_002143549.1">
    <property type="nucleotide sequence ID" value="NZ_CP009692.1"/>
</dbReference>
<evidence type="ECO:0000256" key="3">
    <source>
        <dbReference type="SAM" id="SignalP"/>
    </source>
</evidence>
<dbReference type="PANTHER" id="PTHR37810:SF5">
    <property type="entry name" value="IMMUNITY PROTEIN SDPI"/>
    <property type="match status" value="1"/>
</dbReference>
<gene>
    <name evidence="8" type="ORF">BACI71_110907</name>
    <name evidence="5" type="ORF">BACWE_12580</name>
    <name evidence="7" type="ORF">DET55_11368</name>
    <name evidence="6" type="ORF">I6G81_24215</name>
</gene>
<dbReference type="Pfam" id="PF13630">
    <property type="entry name" value="SdpI"/>
    <property type="match status" value="1"/>
</dbReference>
<keyword evidence="1 2" id="KW-0472">Membrane</keyword>
<evidence type="ECO:0000313" key="5">
    <source>
        <dbReference type="EMBL" id="PJN71861.1"/>
    </source>
</evidence>
<dbReference type="KEGG" id="bww:bwei_0048"/>
<feature type="transmembrane region" description="Helical" evidence="2">
    <location>
        <begin position="187"/>
        <end position="205"/>
    </location>
</feature>
<reference evidence="8 11" key="3">
    <citation type="submission" date="2019-10" db="EMBL/GenBank/DDBJ databases">
        <authorList>
            <person name="Karimi E."/>
        </authorList>
    </citation>
    <scope>NUCLEOTIDE SEQUENCE [LARGE SCALE GENOMIC DNA]</scope>
    <source>
        <strain evidence="8">Bacillus sp. 71</strain>
    </source>
</reference>
<keyword evidence="3" id="KW-0732">Signal</keyword>
<feature type="transmembrane region" description="Helical" evidence="2">
    <location>
        <begin position="45"/>
        <end position="65"/>
    </location>
</feature>
<dbReference type="Proteomes" id="UP000596196">
    <property type="component" value="Chromosome"/>
</dbReference>
<dbReference type="EMBL" id="CP065877">
    <property type="protein sequence ID" value="QQA15473.1"/>
    <property type="molecule type" value="Genomic_DNA"/>
</dbReference>
<reference evidence="7 10" key="2">
    <citation type="submission" date="2018-08" db="EMBL/GenBank/DDBJ databases">
        <title>Freshwater and sediment microbial communities from various areas in North America, analyzing microbe dynamics in response to fracking.</title>
        <authorList>
            <person name="Lamendella R."/>
        </authorList>
    </citation>
    <scope>NUCLEOTIDE SEQUENCE [LARGE SCALE GENOMIC DNA]</scope>
    <source>
        <strain evidence="7 10">DB-1</strain>
    </source>
</reference>
<dbReference type="InterPro" id="IPR012867">
    <property type="entry name" value="DUF1648"/>
</dbReference>
<reference evidence="5 9" key="1">
    <citation type="submission" date="2016-10" db="EMBL/GenBank/DDBJ databases">
        <title>Genome Sequence of Bacillus weihenstephanensis GM6LP.</title>
        <authorList>
            <person name="Poehlein A."/>
            <person name="Wemheuer F."/>
            <person name="Hollensteiner J."/>
            <person name="Wemheuer B."/>
        </authorList>
    </citation>
    <scope>NUCLEOTIDE SEQUENCE [LARGE SCALE GENOMIC DNA]</scope>
    <source>
        <strain evidence="5 9">GM6LP</strain>
    </source>
</reference>
<keyword evidence="2" id="KW-0812">Transmembrane</keyword>
<keyword evidence="12" id="KW-1185">Reference proteome</keyword>
<comment type="subcellular location">
    <subcellularLocation>
        <location evidence="1">Membrane</location>
    </subcellularLocation>
</comment>
<dbReference type="GO" id="GO:0016020">
    <property type="term" value="C:membrane"/>
    <property type="evidence" value="ECO:0007669"/>
    <property type="project" value="UniProtKB-SubCell"/>
</dbReference>